<dbReference type="KEGG" id="cant:NCTC13489_00621"/>
<feature type="signal peptide" evidence="2">
    <location>
        <begin position="1"/>
        <end position="18"/>
    </location>
</feature>
<dbReference type="RefSeq" id="WP_034720956.1">
    <property type="nucleotide sequence ID" value="NZ_FOIX01000003.1"/>
</dbReference>
<protein>
    <submittedName>
        <fullName evidence="4">Uncharacterized protein</fullName>
    </submittedName>
</protein>
<reference evidence="3 5" key="1">
    <citation type="submission" date="2014-07" db="EMBL/GenBank/DDBJ databases">
        <authorList>
            <person name="Pisani N.G."/>
            <person name="Newman J.D."/>
        </authorList>
    </citation>
    <scope>NUCLEOTIDE SEQUENCE [LARGE SCALE GENOMIC DNA]</scope>
    <source>
        <strain evidence="3 5">LMG 24720</strain>
    </source>
</reference>
<dbReference type="EMBL" id="LR134441">
    <property type="protein sequence ID" value="VEH96855.1"/>
    <property type="molecule type" value="Genomic_DNA"/>
</dbReference>
<sequence length="359" mass="41994">MKKLIYLFLLLKLTTLSAQIDSKYLVNDWYLTKSEMKDGSRIFLKPLNYLDNYGFRFTKKTYSFNDIQRLEENNGFPITYLLKKNELWTSPGSSLVIEKLTTDSLIIVQKIENMEDKDLLRYYLVPLKKVRQNRFDELKGSDTLLASKILGPVFKNGLSKGTIRTIDEMHPVTTSQVANYRFNGTLLFDLEKKSVVASLKNFDNNFKRKIEEKLQFLTTPKNWNFSGADGFKYAKIDFAFIHYYKMEGQNESFGDVYNLYSNDFEDVFITEKTGLADVEESNKFFNFAISAFQKKNYEEALSYFEKSFTNNNRNLNAYYNFAAINYSLGNIEKACKTYKFLKEEGQKSAEKIYIEKCQK</sequence>
<dbReference type="AlphaFoldDB" id="A0A448NNR3"/>
<reference evidence="4 6" key="2">
    <citation type="submission" date="2018-12" db="EMBL/GenBank/DDBJ databases">
        <authorList>
            <consortium name="Pathogen Informatics"/>
        </authorList>
    </citation>
    <scope>NUCLEOTIDE SEQUENCE [LARGE SCALE GENOMIC DNA]</scope>
    <source>
        <strain evidence="4 6">NCTC13489</strain>
    </source>
</reference>
<accession>A0A448NNR3</accession>
<evidence type="ECO:0000256" key="2">
    <source>
        <dbReference type="SAM" id="SignalP"/>
    </source>
</evidence>
<dbReference type="Proteomes" id="UP000270036">
    <property type="component" value="Chromosome"/>
</dbReference>
<keyword evidence="2" id="KW-0732">Signal</keyword>
<keyword evidence="5" id="KW-1185">Reference proteome</keyword>
<dbReference type="EMBL" id="JPEP01000002">
    <property type="protein sequence ID" value="KEY19653.1"/>
    <property type="molecule type" value="Genomic_DNA"/>
</dbReference>
<dbReference type="Proteomes" id="UP000028349">
    <property type="component" value="Unassembled WGS sequence"/>
</dbReference>
<evidence type="ECO:0000313" key="4">
    <source>
        <dbReference type="EMBL" id="VEH96855.1"/>
    </source>
</evidence>
<dbReference type="InterPro" id="IPR019734">
    <property type="entry name" value="TPR_rpt"/>
</dbReference>
<gene>
    <name evidence="3" type="ORF">HY04_14795</name>
    <name evidence="4" type="ORF">NCTC13489_00621</name>
</gene>
<keyword evidence="1" id="KW-0802">TPR repeat</keyword>
<evidence type="ECO:0000313" key="6">
    <source>
        <dbReference type="Proteomes" id="UP000270036"/>
    </source>
</evidence>
<name>A0A448NNR3_9FLAO</name>
<feature type="chain" id="PRO_5019271699" evidence="2">
    <location>
        <begin position="19"/>
        <end position="359"/>
    </location>
</feature>
<dbReference type="SUPFAM" id="SSF48452">
    <property type="entry name" value="TPR-like"/>
    <property type="match status" value="1"/>
</dbReference>
<dbReference type="InterPro" id="IPR011990">
    <property type="entry name" value="TPR-like_helical_dom_sf"/>
</dbReference>
<evidence type="ECO:0000313" key="5">
    <source>
        <dbReference type="Proteomes" id="UP000028349"/>
    </source>
</evidence>
<evidence type="ECO:0000256" key="1">
    <source>
        <dbReference type="PROSITE-ProRule" id="PRU00339"/>
    </source>
</evidence>
<feature type="repeat" description="TPR" evidence="1">
    <location>
        <begin position="281"/>
        <end position="314"/>
    </location>
</feature>
<proteinExistence type="predicted"/>
<dbReference type="PROSITE" id="PS50005">
    <property type="entry name" value="TPR"/>
    <property type="match status" value="1"/>
</dbReference>
<dbReference type="STRING" id="266748.HY04_14795"/>
<evidence type="ECO:0000313" key="3">
    <source>
        <dbReference type="EMBL" id="KEY19653.1"/>
    </source>
</evidence>
<dbReference type="Gene3D" id="1.25.40.10">
    <property type="entry name" value="Tetratricopeptide repeat domain"/>
    <property type="match status" value="1"/>
</dbReference>
<dbReference type="OrthoDB" id="1261904at2"/>
<organism evidence="4 6">
    <name type="scientific">Kaistella antarctica</name>
    <dbReference type="NCBI Taxonomy" id="266748"/>
    <lineage>
        <taxon>Bacteria</taxon>
        <taxon>Pseudomonadati</taxon>
        <taxon>Bacteroidota</taxon>
        <taxon>Flavobacteriia</taxon>
        <taxon>Flavobacteriales</taxon>
        <taxon>Weeksellaceae</taxon>
        <taxon>Chryseobacterium group</taxon>
        <taxon>Kaistella</taxon>
    </lineage>
</organism>